<protein>
    <recommendedName>
        <fullName evidence="6">Queuine tRNA-ribosyltransferase catalytic subunit 1</fullName>
        <ecNumber evidence="6">2.4.2.64</ecNumber>
    </recommendedName>
    <alternativeName>
        <fullName evidence="6">Guanine insertion enzyme</fullName>
    </alternativeName>
    <alternativeName>
        <fullName evidence="6">tRNA-guanine transglycosylase</fullName>
    </alternativeName>
</protein>
<feature type="region of interest" description="RNA binding" evidence="6">
    <location>
        <begin position="314"/>
        <end position="320"/>
    </location>
</feature>
<evidence type="ECO:0000256" key="5">
    <source>
        <dbReference type="ARBA" id="ARBA00022833"/>
    </source>
</evidence>
<feature type="compositionally biased region" description="Acidic residues" evidence="7">
    <location>
        <begin position="19"/>
        <end position="41"/>
    </location>
</feature>
<feature type="binding site" evidence="6">
    <location>
        <position position="376"/>
    </location>
    <ligand>
        <name>Zn(2+)</name>
        <dbReference type="ChEBI" id="CHEBI:29105"/>
    </ligand>
</feature>
<feature type="domain" description="tRNA-guanine(15) transglycosylase-like" evidence="8">
    <location>
        <begin position="80"/>
        <end position="433"/>
    </location>
</feature>
<dbReference type="HAMAP" id="MF_00168">
    <property type="entry name" value="Q_tRNA_Tgt"/>
    <property type="match status" value="1"/>
</dbReference>
<dbReference type="NCBIfam" id="TIGR00449">
    <property type="entry name" value="tgt_general"/>
    <property type="match status" value="1"/>
</dbReference>
<name>A0A830HSS6_9CHLO</name>
<dbReference type="EMBL" id="BNJQ01000026">
    <property type="protein sequence ID" value="GHP09723.1"/>
    <property type="molecule type" value="Genomic_DNA"/>
</dbReference>
<comment type="subcellular location">
    <subcellularLocation>
        <location evidence="6">Cytoplasm</location>
    </subcellularLocation>
</comment>
<evidence type="ECO:0000313" key="9">
    <source>
        <dbReference type="EMBL" id="GHP09723.1"/>
    </source>
</evidence>
<evidence type="ECO:0000256" key="2">
    <source>
        <dbReference type="ARBA" id="ARBA00022679"/>
    </source>
</evidence>
<dbReference type="GO" id="GO:0006400">
    <property type="term" value="P:tRNA modification"/>
    <property type="evidence" value="ECO:0007669"/>
    <property type="project" value="InterPro"/>
</dbReference>
<keyword evidence="2 6" id="KW-0808">Transferase</keyword>
<accession>A0A830HSS6</accession>
<feature type="binding site" evidence="6">
    <location>
        <position position="373"/>
    </location>
    <ligand>
        <name>Zn(2+)</name>
        <dbReference type="ChEBI" id="CHEBI:29105"/>
    </ligand>
</feature>
<dbReference type="Proteomes" id="UP000660262">
    <property type="component" value="Unassembled WGS sequence"/>
</dbReference>
<keyword evidence="5 6" id="KW-0862">Zinc</keyword>
<evidence type="ECO:0000313" key="10">
    <source>
        <dbReference type="Proteomes" id="UP000660262"/>
    </source>
</evidence>
<keyword evidence="1 6" id="KW-0328">Glycosyltransferase</keyword>
<dbReference type="EC" id="2.4.2.64" evidence="6"/>
<dbReference type="InterPro" id="IPR004803">
    <property type="entry name" value="TGT"/>
</dbReference>
<feature type="binding site" evidence="6">
    <location>
        <position position="256"/>
    </location>
    <ligand>
        <name>substrate</name>
    </ligand>
</feature>
<reference evidence="9" key="1">
    <citation type="submission" date="2020-10" db="EMBL/GenBank/DDBJ databases">
        <title>Unveiling of a novel bifunctional photoreceptor, Dualchrome1, isolated from a cosmopolitan green alga.</title>
        <authorList>
            <person name="Suzuki S."/>
            <person name="Kawachi M."/>
        </authorList>
    </citation>
    <scope>NUCLEOTIDE SEQUENCE</scope>
    <source>
        <strain evidence="9">NIES 2893</strain>
    </source>
</reference>
<dbReference type="Pfam" id="PF01702">
    <property type="entry name" value="TGT"/>
    <property type="match status" value="1"/>
</dbReference>
<keyword evidence="3 6" id="KW-0819">tRNA processing</keyword>
<gene>
    <name evidence="9" type="ORF">PPROV_000845800</name>
</gene>
<feature type="binding site" evidence="6">
    <location>
        <position position="401"/>
    </location>
    <ligand>
        <name>Zn(2+)</name>
        <dbReference type="ChEBI" id="CHEBI:29105"/>
    </ligand>
</feature>
<evidence type="ECO:0000256" key="4">
    <source>
        <dbReference type="ARBA" id="ARBA00022723"/>
    </source>
</evidence>
<dbReference type="GO" id="GO:0008479">
    <property type="term" value="F:tRNA-guanosine(34) queuine transglycosylase activity"/>
    <property type="evidence" value="ECO:0007669"/>
    <property type="project" value="UniProtKB-UniRule"/>
</dbReference>
<feature type="binding site" evidence="6">
    <location>
        <position position="371"/>
    </location>
    <ligand>
        <name>Zn(2+)</name>
        <dbReference type="ChEBI" id="CHEBI:29105"/>
    </ligand>
</feature>
<feature type="active site" description="Nucleophile" evidence="6">
    <location>
        <position position="333"/>
    </location>
</feature>
<evidence type="ECO:0000256" key="3">
    <source>
        <dbReference type="ARBA" id="ARBA00022694"/>
    </source>
</evidence>
<evidence type="ECO:0000256" key="6">
    <source>
        <dbReference type="HAMAP-Rule" id="MF_03218"/>
    </source>
</evidence>
<keyword evidence="6" id="KW-0963">Cytoplasm</keyword>
<dbReference type="OrthoDB" id="10249838at2759"/>
<feature type="binding site" evidence="6">
    <location>
        <position position="283"/>
    </location>
    <ligand>
        <name>substrate</name>
    </ligand>
</feature>
<dbReference type="NCBIfam" id="TIGR00430">
    <property type="entry name" value="Q_tRNA_tgt"/>
    <property type="match status" value="1"/>
</dbReference>
<feature type="region of interest" description="Disordered" evidence="7">
    <location>
        <begin position="1"/>
        <end position="48"/>
    </location>
</feature>
<feature type="binding site" evidence="6">
    <location>
        <begin position="158"/>
        <end position="162"/>
    </location>
    <ligand>
        <name>substrate</name>
    </ligand>
</feature>
<comment type="cofactor">
    <cofactor evidence="6">
        <name>Zn(2+)</name>
        <dbReference type="ChEBI" id="CHEBI:29105"/>
    </cofactor>
</comment>
<organism evidence="9 10">
    <name type="scientific">Pycnococcus provasolii</name>
    <dbReference type="NCBI Taxonomy" id="41880"/>
    <lineage>
        <taxon>Eukaryota</taxon>
        <taxon>Viridiplantae</taxon>
        <taxon>Chlorophyta</taxon>
        <taxon>Pseudoscourfieldiophyceae</taxon>
        <taxon>Pseudoscourfieldiales</taxon>
        <taxon>Pycnococcaceae</taxon>
        <taxon>Pycnococcus</taxon>
    </lineage>
</organism>
<comment type="subunit">
    <text evidence="6">Heterodimer of a catalytic subunit and an accessory subunit.</text>
</comment>
<feature type="binding site" evidence="6">
    <location>
        <position position="212"/>
    </location>
    <ligand>
        <name>substrate</name>
    </ligand>
</feature>
<dbReference type="InterPro" id="IPR036511">
    <property type="entry name" value="TGT-like_sf"/>
</dbReference>
<dbReference type="InterPro" id="IPR002616">
    <property type="entry name" value="tRNA_ribo_trans-like"/>
</dbReference>
<dbReference type="SUPFAM" id="SSF51713">
    <property type="entry name" value="tRNA-guanine transglycosylase"/>
    <property type="match status" value="1"/>
</dbReference>
<dbReference type="PANTHER" id="PTHR43530">
    <property type="entry name" value="QUEUINE TRNA-RIBOSYLTRANSFERASE CATALYTIC SUBUNIT 1"/>
    <property type="match status" value="1"/>
</dbReference>
<dbReference type="GO" id="GO:0046872">
    <property type="term" value="F:metal ion binding"/>
    <property type="evidence" value="ECO:0007669"/>
    <property type="project" value="UniProtKB-KW"/>
</dbReference>
<comment type="similarity">
    <text evidence="6">Belongs to the queuine tRNA-ribosyltransferase family.</text>
</comment>
<sequence length="473" mass="52427">MDAAPRRGNNNKRRRREEDSFEEFVSDEEGGGGGSGDDDDGSSLVSSARARVLSSPPLSTLLASSISPALVFELSSREKRARRATMTTHHFACQLPMFMPVGTQGSVKGLTALDLENARVQLILGNTYHLEQRPGSALIETMGGLHNFVSWKQAMLTDSGGFQMVSLSDLLEVSEHAVTFQDPATGNTTTLTPEHCMQVQNRIGADIMMALDDVVSSTANDPKRYEEATYRTTRWLKRCIAAHKRTDRQSLFGIVQGGLDLALRRKSCEELVPLNLPGYAVGGLSGGEDKANFWRCVDASLELLPENKPRYVMGVGYPVDIVVCVALGADMFDCVYPTRTARFGTAMVSSGLLKLRSRSFANDMRPIEAGCDCATCKRYTRAYLHTIVTREPVASSLVSVHNVRYMMRLMEQIREAIENNRFEAFVQQFMRKQFPRVRANDDYAVPYEKMEEDGRAPVWVREALAKAGIALKS</sequence>
<proteinExistence type="inferred from homology"/>
<dbReference type="PANTHER" id="PTHR43530:SF1">
    <property type="entry name" value="QUEUINE TRNA-RIBOSYLTRANSFERASE CATALYTIC SUBUNIT 1"/>
    <property type="match status" value="1"/>
</dbReference>
<keyword evidence="10" id="KW-1185">Reference proteome</keyword>
<evidence type="ECO:0000256" key="1">
    <source>
        <dbReference type="ARBA" id="ARBA00022676"/>
    </source>
</evidence>
<comment type="function">
    <text evidence="6">Catalytic subunit of the queuine tRNA-ribosyltransferase (TGT) that catalyzes the base-exchange of a guanine (G) residue with queuine (Q) at position 34 (anticodon wobble position) in tRNAs with GU(N) anticodons (tRNA-Asp, -Asn, -His and -Tyr), resulting in the hypermodified nucleoside queuosine (7-(((4,5-cis-dihydroxy-2-cyclopenten-1-yl)amino)methyl)-7-deazaguanosine). Catalysis occurs through a double-displacement mechanism. The nucleophile active site attacks the C1' of nucleotide 34 to detach the guanine base from the RNA, forming a covalent enzyme-RNA intermediate. The proton acceptor active site deprotonates the incoming queuine, allowing a nucleophilic attack on the C1' of the ribose to form the product.</text>
</comment>
<evidence type="ECO:0000256" key="7">
    <source>
        <dbReference type="SAM" id="MobiDB-lite"/>
    </source>
</evidence>
<dbReference type="AlphaFoldDB" id="A0A830HSS6"/>
<evidence type="ECO:0000259" key="8">
    <source>
        <dbReference type="Pfam" id="PF01702"/>
    </source>
</evidence>
<comment type="caution">
    <text evidence="9">The sequence shown here is derived from an EMBL/GenBank/DDBJ whole genome shotgun (WGS) entry which is preliminary data.</text>
</comment>
<dbReference type="GO" id="GO:0005829">
    <property type="term" value="C:cytosol"/>
    <property type="evidence" value="ECO:0007669"/>
    <property type="project" value="TreeGrafter"/>
</dbReference>
<keyword evidence="4 6" id="KW-0479">Metal-binding</keyword>
<dbReference type="Gene3D" id="3.20.20.105">
    <property type="entry name" value="Queuine tRNA-ribosyltransferase-like"/>
    <property type="match status" value="1"/>
</dbReference>
<feature type="active site" description="Proton acceptor" evidence="6">
    <location>
        <position position="158"/>
    </location>
</feature>
<comment type="catalytic activity">
    <reaction evidence="6">
        <text>guanosine(34) in tRNA + queuine = queuosine(34) in tRNA + guanine</text>
        <dbReference type="Rhea" id="RHEA:16633"/>
        <dbReference type="Rhea" id="RHEA-COMP:10341"/>
        <dbReference type="Rhea" id="RHEA-COMP:18571"/>
        <dbReference type="ChEBI" id="CHEBI:16235"/>
        <dbReference type="ChEBI" id="CHEBI:17433"/>
        <dbReference type="ChEBI" id="CHEBI:74269"/>
        <dbReference type="ChEBI" id="CHEBI:194431"/>
        <dbReference type="EC" id="2.4.2.64"/>
    </reaction>
</comment>
<feature type="region of interest" description="RNA binding; important for wobble base 34 recognition" evidence="6">
    <location>
        <begin position="338"/>
        <end position="342"/>
    </location>
</feature>